<sequence>MRTLIPACLVLAVWLTGLAPAQAALSLNEIMADPASDWDGDGEYEYRRDEWVEVFNPGPGTVELGGYLLSDNDGLWTYGFDPGTTLAAGSALVVFGSQSLAWQQAQGMPQYGFRLHNDGDTVCLWQFVAGDTLLADTHTYNTHEADDDRSTGRNPDGTGEWQIFDALNPYDGTLPPLGNGLPPTPGLPNSGNPPVPARKGSWSGVKGLFR</sequence>
<dbReference type="InterPro" id="IPR036415">
    <property type="entry name" value="Lamin_tail_dom_sf"/>
</dbReference>
<feature type="region of interest" description="Disordered" evidence="1">
    <location>
        <begin position="172"/>
        <end position="210"/>
    </location>
</feature>
<feature type="domain" description="LTD" evidence="3">
    <location>
        <begin position="17"/>
        <end position="142"/>
    </location>
</feature>
<evidence type="ECO:0000256" key="1">
    <source>
        <dbReference type="SAM" id="MobiDB-lite"/>
    </source>
</evidence>
<comment type="caution">
    <text evidence="4">The sequence shown here is derived from an EMBL/GenBank/DDBJ whole genome shotgun (WGS) entry which is preliminary data.</text>
</comment>
<feature type="compositionally biased region" description="Low complexity" evidence="1">
    <location>
        <begin position="172"/>
        <end position="181"/>
    </location>
</feature>
<evidence type="ECO:0000259" key="3">
    <source>
        <dbReference type="PROSITE" id="PS51841"/>
    </source>
</evidence>
<protein>
    <submittedName>
        <fullName evidence="4">Lamin tail domain-containing protein</fullName>
    </submittedName>
</protein>
<feature type="compositionally biased region" description="Pro residues" evidence="1">
    <location>
        <begin position="182"/>
        <end position="196"/>
    </location>
</feature>
<dbReference type="Proteomes" id="UP000748308">
    <property type="component" value="Unassembled WGS sequence"/>
</dbReference>
<organism evidence="4 5">
    <name type="scientific">Eiseniibacteriota bacterium</name>
    <dbReference type="NCBI Taxonomy" id="2212470"/>
    <lineage>
        <taxon>Bacteria</taxon>
        <taxon>Candidatus Eiseniibacteriota</taxon>
    </lineage>
</organism>
<dbReference type="SUPFAM" id="SSF74853">
    <property type="entry name" value="Lamin A/C globular tail domain"/>
    <property type="match status" value="1"/>
</dbReference>
<proteinExistence type="predicted"/>
<evidence type="ECO:0000256" key="2">
    <source>
        <dbReference type="SAM" id="SignalP"/>
    </source>
</evidence>
<feature type="signal peptide" evidence="2">
    <location>
        <begin position="1"/>
        <end position="23"/>
    </location>
</feature>
<name>A0A937XBJ4_UNCEI</name>
<feature type="chain" id="PRO_5037463485" evidence="2">
    <location>
        <begin position="24"/>
        <end position="210"/>
    </location>
</feature>
<dbReference type="Gene3D" id="2.60.40.1260">
    <property type="entry name" value="Lamin Tail domain"/>
    <property type="match status" value="1"/>
</dbReference>
<dbReference type="Pfam" id="PF00932">
    <property type="entry name" value="LTD"/>
    <property type="match status" value="1"/>
</dbReference>
<evidence type="ECO:0000313" key="4">
    <source>
        <dbReference type="EMBL" id="MBM3317574.1"/>
    </source>
</evidence>
<gene>
    <name evidence="4" type="ORF">FJY75_06945</name>
</gene>
<dbReference type="AlphaFoldDB" id="A0A937XBJ4"/>
<dbReference type="PROSITE" id="PS51841">
    <property type="entry name" value="LTD"/>
    <property type="match status" value="1"/>
</dbReference>
<reference evidence="4" key="1">
    <citation type="submission" date="2019-03" db="EMBL/GenBank/DDBJ databases">
        <title>Lake Tanganyika Metagenome-Assembled Genomes (MAGs).</title>
        <authorList>
            <person name="Tran P."/>
        </authorList>
    </citation>
    <scope>NUCLEOTIDE SEQUENCE</scope>
    <source>
        <strain evidence="4">M_DeepCast_400m_m2_100</strain>
    </source>
</reference>
<accession>A0A937XBJ4</accession>
<evidence type="ECO:0000313" key="5">
    <source>
        <dbReference type="Proteomes" id="UP000748308"/>
    </source>
</evidence>
<keyword evidence="2" id="KW-0732">Signal</keyword>
<dbReference type="EMBL" id="VGIY01000146">
    <property type="protein sequence ID" value="MBM3317574.1"/>
    <property type="molecule type" value="Genomic_DNA"/>
</dbReference>
<dbReference type="InterPro" id="IPR001322">
    <property type="entry name" value="Lamin_tail_dom"/>
</dbReference>